<dbReference type="KEGG" id="vg:80019916"/>
<name>A0AAE8Y7D3_9CAUD</name>
<dbReference type="GeneID" id="80019916"/>
<reference evidence="1" key="1">
    <citation type="submission" date="2021-09" db="EMBL/GenBank/DDBJ databases">
        <authorList>
            <person name="Andersen S.H."/>
            <person name="Beall E.A."/>
            <person name="Cappelle B."/>
            <person name="Falteisek K.J."/>
            <person name="Fenske B.A."/>
            <person name="Gansluckner N.W."/>
            <person name="Gilbertson S.M."/>
            <person name="Krings K.J."/>
            <person name="Mobeck M."/>
            <person name="Odeku J.O."/>
            <person name="Poncelet M.E."/>
            <person name="Rohr J.R."/>
            <person name="Rolands L."/>
            <person name="Whipple C.D."/>
            <person name="Whipple E.M."/>
            <person name="Spring A.M."/>
            <person name="Klyczek K."/>
            <person name="Garlena R.A."/>
            <person name="Russell D.A."/>
            <person name="Pope W.H."/>
            <person name="Jacobs-Sera D."/>
            <person name="Hatfull G.F."/>
        </authorList>
    </citation>
    <scope>NUCLEOTIDE SEQUENCE</scope>
</reference>
<dbReference type="EMBL" id="OK040790">
    <property type="protein sequence ID" value="UDL16025.1"/>
    <property type="molecule type" value="Genomic_DNA"/>
</dbReference>
<evidence type="ECO:0000313" key="2">
    <source>
        <dbReference type="Proteomes" id="UP000827768"/>
    </source>
</evidence>
<proteinExistence type="predicted"/>
<dbReference type="RefSeq" id="YP_010755265.1">
    <property type="nucleotide sequence ID" value="NC_073468.1"/>
</dbReference>
<protein>
    <submittedName>
        <fullName evidence="1">Uncharacterized protein</fullName>
    </submittedName>
</protein>
<sequence>MTLRETDEGPFGTAYVVQPKHGGSIILNANSTLRTRGADPLSHPEAYVMRFTMASSSSSGWVVLSEEEMQEVVRAYLRLREDLEDSAYGNE</sequence>
<organism evidence="1 2">
    <name type="scientific">Microbacterium phage Pumpernickel</name>
    <dbReference type="NCBI Taxonomy" id="2885983"/>
    <lineage>
        <taxon>Viruses</taxon>
        <taxon>Duplodnaviria</taxon>
        <taxon>Heunggongvirae</taxon>
        <taxon>Uroviricota</taxon>
        <taxon>Caudoviricetes</taxon>
        <taxon>Pumpernickelvirus</taxon>
        <taxon>Pumpernickelvirus pumpernickel</taxon>
    </lineage>
</organism>
<keyword evidence="2" id="KW-1185">Reference proteome</keyword>
<accession>A0AAE8Y7D3</accession>
<dbReference type="Proteomes" id="UP000827768">
    <property type="component" value="Segment"/>
</dbReference>
<gene>
    <name evidence="1" type="primary">275</name>
    <name evidence="1" type="ORF">SEA_PUMPERNICKEL_275</name>
</gene>
<evidence type="ECO:0000313" key="1">
    <source>
        <dbReference type="EMBL" id="UDL16025.1"/>
    </source>
</evidence>